<gene>
    <name evidence="4" type="ORF">JX265_006802</name>
</gene>
<evidence type="ECO:0000313" key="4">
    <source>
        <dbReference type="EMBL" id="KAI1868823.1"/>
    </source>
</evidence>
<keyword evidence="1" id="KW-0862">Zinc</keyword>
<feature type="region of interest" description="Disordered" evidence="2">
    <location>
        <begin position="752"/>
        <end position="778"/>
    </location>
</feature>
<dbReference type="InterPro" id="IPR013087">
    <property type="entry name" value="Znf_C2H2_type"/>
</dbReference>
<evidence type="ECO:0000256" key="1">
    <source>
        <dbReference type="PROSITE-ProRule" id="PRU00042"/>
    </source>
</evidence>
<name>A0A9Q0AP35_9PEZI</name>
<organism evidence="4 5">
    <name type="scientific">Neoarthrinium moseri</name>
    <dbReference type="NCBI Taxonomy" id="1658444"/>
    <lineage>
        <taxon>Eukaryota</taxon>
        <taxon>Fungi</taxon>
        <taxon>Dikarya</taxon>
        <taxon>Ascomycota</taxon>
        <taxon>Pezizomycotina</taxon>
        <taxon>Sordariomycetes</taxon>
        <taxon>Xylariomycetidae</taxon>
        <taxon>Amphisphaeriales</taxon>
        <taxon>Apiosporaceae</taxon>
        <taxon>Neoarthrinium</taxon>
    </lineage>
</organism>
<dbReference type="InterPro" id="IPR059095">
    <property type="entry name" value="Znf_C2H2_17_2nd"/>
</dbReference>
<dbReference type="GO" id="GO:0005634">
    <property type="term" value="C:nucleus"/>
    <property type="evidence" value="ECO:0007669"/>
    <property type="project" value="TreeGrafter"/>
</dbReference>
<feature type="compositionally biased region" description="Low complexity" evidence="2">
    <location>
        <begin position="664"/>
        <end position="674"/>
    </location>
</feature>
<dbReference type="Pfam" id="PF26176">
    <property type="entry name" value="zf_C2H2_17_2"/>
    <property type="match status" value="1"/>
</dbReference>
<reference evidence="4" key="1">
    <citation type="submission" date="2021-03" db="EMBL/GenBank/DDBJ databases">
        <title>Revisited historic fungal species revealed as producer of novel bioactive compounds through whole genome sequencing and comparative genomics.</title>
        <authorList>
            <person name="Vignolle G.A."/>
            <person name="Hochenegger N."/>
            <person name="Mach R.L."/>
            <person name="Mach-Aigner A.R."/>
            <person name="Javad Rahimi M."/>
            <person name="Salim K.A."/>
            <person name="Chan C.M."/>
            <person name="Lim L.B.L."/>
            <person name="Cai F."/>
            <person name="Druzhinina I.S."/>
            <person name="U'Ren J.M."/>
            <person name="Derntl C."/>
        </authorList>
    </citation>
    <scope>NUCLEOTIDE SEQUENCE</scope>
    <source>
        <strain evidence="4">TUCIM 5799</strain>
    </source>
</reference>
<feature type="domain" description="C2H2-type" evidence="3">
    <location>
        <begin position="606"/>
        <end position="635"/>
    </location>
</feature>
<comment type="caution">
    <text evidence="4">The sequence shown here is derived from an EMBL/GenBank/DDBJ whole genome shotgun (WGS) entry which is preliminary data.</text>
</comment>
<dbReference type="EMBL" id="JAFIMR010000016">
    <property type="protein sequence ID" value="KAI1868823.1"/>
    <property type="molecule type" value="Genomic_DNA"/>
</dbReference>
<feature type="region of interest" description="Disordered" evidence="2">
    <location>
        <begin position="314"/>
        <end position="334"/>
    </location>
</feature>
<evidence type="ECO:0000259" key="3">
    <source>
        <dbReference type="PROSITE" id="PS50157"/>
    </source>
</evidence>
<dbReference type="AlphaFoldDB" id="A0A9Q0AP35"/>
<dbReference type="PANTHER" id="PTHR46179:SF24">
    <property type="entry name" value="C2H2-TYPE DOMAIN-CONTAINING PROTEIN"/>
    <property type="match status" value="1"/>
</dbReference>
<feature type="region of interest" description="Disordered" evidence="2">
    <location>
        <begin position="471"/>
        <end position="510"/>
    </location>
</feature>
<dbReference type="GO" id="GO:0008270">
    <property type="term" value="F:zinc ion binding"/>
    <property type="evidence" value="ECO:0007669"/>
    <property type="project" value="UniProtKB-KW"/>
</dbReference>
<dbReference type="Proteomes" id="UP000829685">
    <property type="component" value="Unassembled WGS sequence"/>
</dbReference>
<proteinExistence type="predicted"/>
<evidence type="ECO:0000256" key="2">
    <source>
        <dbReference type="SAM" id="MobiDB-lite"/>
    </source>
</evidence>
<dbReference type="Pfam" id="PF26177">
    <property type="entry name" value="zf_C2H2_17_1st"/>
    <property type="match status" value="1"/>
</dbReference>
<dbReference type="InterPro" id="IPR059009">
    <property type="entry name" value="Znf_C2H2_17_1st"/>
</dbReference>
<protein>
    <recommendedName>
        <fullName evidence="3">C2H2-type domain-containing protein</fullName>
    </recommendedName>
</protein>
<dbReference type="SMART" id="SM00355">
    <property type="entry name" value="ZnF_C2H2"/>
    <property type="match status" value="3"/>
</dbReference>
<dbReference type="Gene3D" id="3.30.160.60">
    <property type="entry name" value="Classic Zinc Finger"/>
    <property type="match status" value="1"/>
</dbReference>
<keyword evidence="1" id="KW-0479">Metal-binding</keyword>
<dbReference type="GO" id="GO:0006357">
    <property type="term" value="P:regulation of transcription by RNA polymerase II"/>
    <property type="evidence" value="ECO:0007669"/>
    <property type="project" value="TreeGrafter"/>
</dbReference>
<feature type="compositionally biased region" description="Low complexity" evidence="2">
    <location>
        <begin position="487"/>
        <end position="502"/>
    </location>
</feature>
<dbReference type="PANTHER" id="PTHR46179">
    <property type="entry name" value="ZINC FINGER PROTEIN"/>
    <property type="match status" value="1"/>
</dbReference>
<feature type="region of interest" description="Disordered" evidence="2">
    <location>
        <begin position="632"/>
        <end position="690"/>
    </location>
</feature>
<keyword evidence="5" id="KW-1185">Reference proteome</keyword>
<evidence type="ECO:0000313" key="5">
    <source>
        <dbReference type="Proteomes" id="UP000829685"/>
    </source>
</evidence>
<keyword evidence="1" id="KW-0863">Zinc-finger</keyword>
<sequence>MDANADAMDDLDSFLYESLTTGDFDNFEGFNENSADYWLGLPSDAADSAMPQQESEFPMASPFANNEQPMSTHGPSPPTVFPEPFQASASPPGLVMPDRGFSQGPSPVSQEGVVFDAYESGNIWQSPAAETKFTPDMMPLQPTYFDFKAEPGQDFSARPLGAASLGSAPNDNHYGHQALPNPAGGVLPLANYGVPHPGHAPAAYTLPPTTAAARGGGRSRSWAARDTPSQECYAVRVTPGIDYFGEQRHTAMTLKMGLQLSLEWLSAIPHGPARPARGQWEGWRAGGLGEVAADKSALWKPVAQQGCRVAILPGRPDGQTPPDGMPTQTSALPGPTAVRVNPRLKPSHMLAVTEQFTKKNIRDYSLDIIPFAPSAGHRGYQRRYTLGPRASRNERQRLDFLQVFAPNRPFNQQLPGFASKMEVVPYEPKPFHHSDGYAEIAGLGDHDGDDTGGVGVAFDQDMTDLATYNPSAAPGFPSPEPHHGLDLSTSPAASRAPATLPTPKEDNEIHMPQRSKAIPKPERQVRKNAQGMYDCTFEGCLEHPRSFHRRCEWSKHMDKHDRPYRCGADGCEKLPGFTYSGGLLRHEREVHGKHGGPKNPLNCPHVSCKRHSGKGFSRLENLNEHLRRVHTNSAAGGSGDELPEDAGGAIAGGERTSIPPPQLQIPLPTQAQTPVVLGEKRKHEDDEDDVQREIKRLHVANETLNRELQAQKESLERKFQQQLLEEKQRADARDAAQKQQMVAMMAEIQALRSEQQHQRQQITGIAPNAILEDPSASF</sequence>
<accession>A0A9Q0AP35</accession>
<dbReference type="InterPro" id="IPR051061">
    <property type="entry name" value="Zinc_finger_trans_reg"/>
</dbReference>
<dbReference type="PROSITE" id="PS50157">
    <property type="entry name" value="ZINC_FINGER_C2H2_2"/>
    <property type="match status" value="1"/>
</dbReference>